<evidence type="ECO:0000313" key="3">
    <source>
        <dbReference type="Proteomes" id="UP000063699"/>
    </source>
</evidence>
<dbReference type="EMBL" id="CP012752">
    <property type="protein sequence ID" value="ALG07638.1"/>
    <property type="molecule type" value="Genomic_DNA"/>
</dbReference>
<protein>
    <submittedName>
        <fullName evidence="2">Uncharacterized protein</fullName>
    </submittedName>
</protein>
<name>A0A0N9HW18_9PSEU</name>
<dbReference type="STRING" id="860235.AOZ06_12625"/>
<dbReference type="RefSeq" id="WP_054289604.1">
    <property type="nucleotide sequence ID" value="NZ_CP012752.1"/>
</dbReference>
<accession>A0A0N9HW18</accession>
<dbReference type="EMBL" id="CP012752">
    <property type="protein sequence ID" value="ALG07694.1"/>
    <property type="molecule type" value="Genomic_DNA"/>
</dbReference>
<dbReference type="OrthoDB" id="4239989at2"/>
<evidence type="ECO:0000313" key="2">
    <source>
        <dbReference type="EMBL" id="ALG07694.1"/>
    </source>
</evidence>
<dbReference type="AlphaFoldDB" id="A0A0N9HW18"/>
<dbReference type="Proteomes" id="UP000063699">
    <property type="component" value="Chromosome"/>
</dbReference>
<dbReference type="KEGG" id="kphy:AOZ06_12945"/>
<reference evidence="2 3" key="1">
    <citation type="submission" date="2015-07" db="EMBL/GenBank/DDBJ databases">
        <title>Genome sequencing of Kibdelosporangium phytohabitans.</title>
        <authorList>
            <person name="Qin S."/>
            <person name="Xing K."/>
        </authorList>
    </citation>
    <scope>NUCLEOTIDE SEQUENCE [LARGE SCALE GENOMIC DNA]</scope>
    <source>
        <strain evidence="2 3">KLBMP1111</strain>
    </source>
</reference>
<evidence type="ECO:0000313" key="1">
    <source>
        <dbReference type="EMBL" id="ALG07638.1"/>
    </source>
</evidence>
<gene>
    <name evidence="1" type="ORF">AOZ06_12625</name>
    <name evidence="2" type="ORF">AOZ06_12945</name>
</gene>
<organism evidence="2 3">
    <name type="scientific">Kibdelosporangium phytohabitans</name>
    <dbReference type="NCBI Taxonomy" id="860235"/>
    <lineage>
        <taxon>Bacteria</taxon>
        <taxon>Bacillati</taxon>
        <taxon>Actinomycetota</taxon>
        <taxon>Actinomycetes</taxon>
        <taxon>Pseudonocardiales</taxon>
        <taxon>Pseudonocardiaceae</taxon>
        <taxon>Kibdelosporangium</taxon>
    </lineage>
</organism>
<sequence>MTIEEAAQLLVMAKVLDSRFVEPDDDGFVLRLWSRALEDVPMSAAETALGEYYRSARYRESRDSIMPADIVQWYRDQRRYPPATRQRPEFNPERIHAGVDRVFAALAARKAIGAGEDPDLAQDIADGETARRRLMHAVRCEWPPCRAGEGKPCTGPRGLPLSGGRVHDVREQAALAASGSSPN</sequence>
<dbReference type="KEGG" id="kphy:AOZ06_12625"/>
<proteinExistence type="predicted"/>
<keyword evidence="3" id="KW-1185">Reference proteome</keyword>